<reference evidence="3 4" key="1">
    <citation type="submission" date="2015-12" db="EMBL/GenBank/DDBJ databases">
        <title>Draft genome of Thermovenabulum gondwanense isolated from a red thermophilic microbial mat colonisisng an outflow channel of a bore well.</title>
        <authorList>
            <person name="Patel B.K."/>
        </authorList>
    </citation>
    <scope>NUCLEOTIDE SEQUENCE [LARGE SCALE GENOMIC DNA]</scope>
    <source>
        <strain evidence="3 4">R270</strain>
    </source>
</reference>
<dbReference type="Proteomes" id="UP000075737">
    <property type="component" value="Unassembled WGS sequence"/>
</dbReference>
<dbReference type="STRING" id="520767.ATZ99_04480"/>
<dbReference type="CDD" id="cd07731">
    <property type="entry name" value="ComA-like_MBL-fold"/>
    <property type="match status" value="1"/>
</dbReference>
<keyword evidence="4" id="KW-1185">Reference proteome</keyword>
<comment type="caution">
    <text evidence="3">The sequence shown here is derived from an EMBL/GenBank/DDBJ whole genome shotgun (WGS) entry which is preliminary data.</text>
</comment>
<dbReference type="PATRIC" id="fig|520767.4.peg.458"/>
<dbReference type="OrthoDB" id="9761531at2"/>
<feature type="chain" id="PRO_5007837457" description="Metallo-beta-lactamase domain-containing protein" evidence="1">
    <location>
        <begin position="31"/>
        <end position="296"/>
    </location>
</feature>
<dbReference type="InterPro" id="IPR035681">
    <property type="entry name" value="ComA-like_MBL"/>
</dbReference>
<dbReference type="AlphaFoldDB" id="A0A162MVB4"/>
<dbReference type="PANTHER" id="PTHR30619">
    <property type="entry name" value="DNA INTERNALIZATION/COMPETENCE PROTEIN COMEC/REC2"/>
    <property type="match status" value="1"/>
</dbReference>
<evidence type="ECO:0000313" key="4">
    <source>
        <dbReference type="Proteomes" id="UP000075737"/>
    </source>
</evidence>
<name>A0A162MVB4_9FIRM</name>
<dbReference type="EMBL" id="LOHZ01000020">
    <property type="protein sequence ID" value="KYO67808.1"/>
    <property type="molecule type" value="Genomic_DNA"/>
</dbReference>
<accession>A0A162MVB4</accession>
<organism evidence="3 4">
    <name type="scientific">Thermovenabulum gondwanense</name>
    <dbReference type="NCBI Taxonomy" id="520767"/>
    <lineage>
        <taxon>Bacteria</taxon>
        <taxon>Bacillati</taxon>
        <taxon>Bacillota</taxon>
        <taxon>Clostridia</taxon>
        <taxon>Thermosediminibacterales</taxon>
        <taxon>Thermosediminibacteraceae</taxon>
        <taxon>Thermovenabulum</taxon>
    </lineage>
</organism>
<gene>
    <name evidence="3" type="ORF">ATZ99_04480</name>
</gene>
<dbReference type="PANTHER" id="PTHR30619:SF7">
    <property type="entry name" value="BETA-LACTAMASE DOMAIN PROTEIN"/>
    <property type="match status" value="1"/>
</dbReference>
<dbReference type="SUPFAM" id="SSF56281">
    <property type="entry name" value="Metallo-hydrolase/oxidoreductase"/>
    <property type="match status" value="1"/>
</dbReference>
<feature type="signal peptide" evidence="1">
    <location>
        <begin position="1"/>
        <end position="30"/>
    </location>
</feature>
<feature type="domain" description="Metallo-beta-lactamase" evidence="2">
    <location>
        <begin position="56"/>
        <end position="251"/>
    </location>
</feature>
<dbReference type="InterPro" id="IPR001279">
    <property type="entry name" value="Metallo-B-lactamas"/>
</dbReference>
<dbReference type="Gene3D" id="3.60.15.10">
    <property type="entry name" value="Ribonuclease Z/Hydroxyacylglutathione hydrolase-like"/>
    <property type="match status" value="1"/>
</dbReference>
<protein>
    <recommendedName>
        <fullName evidence="2">Metallo-beta-lactamase domain-containing protein</fullName>
    </recommendedName>
</protein>
<proteinExistence type="predicted"/>
<evidence type="ECO:0000313" key="3">
    <source>
        <dbReference type="EMBL" id="KYO67808.1"/>
    </source>
</evidence>
<dbReference type="InterPro" id="IPR052159">
    <property type="entry name" value="Competence_DNA_uptake"/>
</dbReference>
<evidence type="ECO:0000256" key="1">
    <source>
        <dbReference type="SAM" id="SignalP"/>
    </source>
</evidence>
<dbReference type="SMART" id="SM00849">
    <property type="entry name" value="Lactamase_B"/>
    <property type="match status" value="1"/>
</dbReference>
<dbReference type="Pfam" id="PF00753">
    <property type="entry name" value="Lactamase_B"/>
    <property type="match status" value="1"/>
</dbReference>
<dbReference type="InterPro" id="IPR036866">
    <property type="entry name" value="RibonucZ/Hydroxyglut_hydro"/>
</dbReference>
<keyword evidence="1" id="KW-0732">Signal</keyword>
<evidence type="ECO:0000259" key="2">
    <source>
        <dbReference type="SMART" id="SM00849"/>
    </source>
</evidence>
<sequence>MLYKKRKKFLLIIFFLFLLFLLTSCTNESAENPEKKAQDKEFSGGYLYITFLDVGQADCIFVMLPDGKTAMIDAGNNDDETKIINFLKKMNIKKIDYLFGTHPHEDHIGSMDSVINNFDIGKIYMPYVTTTTKTFKDVLEAVKKKSLKITSAKGGMEITPSQDVKIEVLAPNSKNYEDLNNYSIVLKIIYKNTSFLLTGDAEYISEKEMINNNYDLKADVLKVAHHGSSSGTSIEFLKAVSPKYAVISYGKGNDYGHPHKETIDKLNKMKIKILSTAENGDITFKSNGEILQLIKK</sequence>
<dbReference type="PROSITE" id="PS51257">
    <property type="entry name" value="PROKAR_LIPOPROTEIN"/>
    <property type="match status" value="1"/>
</dbReference>